<dbReference type="InterPro" id="IPR013527">
    <property type="entry name" value="YicC-like_N"/>
</dbReference>
<dbReference type="InterPro" id="IPR005229">
    <property type="entry name" value="YicC/YloC-like"/>
</dbReference>
<evidence type="ECO:0000256" key="5">
    <source>
        <dbReference type="ARBA" id="ARBA00035648"/>
    </source>
</evidence>
<keyword evidence="9" id="KW-1185">Reference proteome</keyword>
<comment type="cofactor">
    <cofactor evidence="1">
        <name>a divalent metal cation</name>
        <dbReference type="ChEBI" id="CHEBI:60240"/>
    </cofactor>
</comment>
<name>A0A2M9FZG7_9PROT</name>
<sequence length="292" mass="31668">MTLASMTGFARTEGTAEGWIWTWELRSVNGRGLDVRLRLPAEVGGLESAARQAAQSAFARGNVTVNLQMEQAGGAEGYRVNTAWLNTLLDTARALAPEAEVRPDQLLSARGVIETATAAQDAGQAERRDAEVLASLEQAVTALDRSRRTEGARLAEILGALIVDIETLIARAAATEGARGGQRAARLRTVLAELLEADPPVSEERLAQELALQAARADVREELDRLKAHVAQAHELLAADEPVGRRLDFLAQEFNREANTLCSKSSDIELTRIGMDLKVAIDRMREQVQNVE</sequence>
<dbReference type="EMBL" id="PHIG01000038">
    <property type="protein sequence ID" value="PJK28850.1"/>
    <property type="molecule type" value="Genomic_DNA"/>
</dbReference>
<dbReference type="Pfam" id="PF08340">
    <property type="entry name" value="YicC-like_C"/>
    <property type="match status" value="1"/>
</dbReference>
<feature type="domain" description="Endoribonuclease YicC-like C-terminal" evidence="7">
    <location>
        <begin position="182"/>
        <end position="292"/>
    </location>
</feature>
<accession>A0A2M9FZG7</accession>
<evidence type="ECO:0000256" key="4">
    <source>
        <dbReference type="ARBA" id="ARBA00022801"/>
    </source>
</evidence>
<proteinExistence type="inferred from homology"/>
<keyword evidence="4" id="KW-0378">Hydrolase</keyword>
<reference evidence="8 9" key="1">
    <citation type="submission" date="2017-11" db="EMBL/GenBank/DDBJ databases">
        <title>Draft genome sequence of Rhizobiales bacterium SY3-13.</title>
        <authorList>
            <person name="Sun C."/>
        </authorList>
    </citation>
    <scope>NUCLEOTIDE SEQUENCE [LARGE SCALE GENOMIC DNA]</scope>
    <source>
        <strain evidence="8 9">SY3-13</strain>
    </source>
</reference>
<dbReference type="NCBIfam" id="TIGR00255">
    <property type="entry name" value="YicC/YloC family endoribonuclease"/>
    <property type="match status" value="1"/>
</dbReference>
<dbReference type="Pfam" id="PF03755">
    <property type="entry name" value="YicC-like_N"/>
    <property type="match status" value="1"/>
</dbReference>
<dbReference type="RefSeq" id="WP_109794955.1">
    <property type="nucleotide sequence ID" value="NZ_PHIG01000038.1"/>
</dbReference>
<evidence type="ECO:0000259" key="6">
    <source>
        <dbReference type="Pfam" id="PF03755"/>
    </source>
</evidence>
<dbReference type="InterPro" id="IPR013551">
    <property type="entry name" value="YicC-like_C"/>
</dbReference>
<evidence type="ECO:0000313" key="9">
    <source>
        <dbReference type="Proteomes" id="UP000229498"/>
    </source>
</evidence>
<comment type="similarity">
    <text evidence="5">Belongs to the YicC/YloC family.</text>
</comment>
<dbReference type="GO" id="GO:0016787">
    <property type="term" value="F:hydrolase activity"/>
    <property type="evidence" value="ECO:0007669"/>
    <property type="project" value="UniProtKB-KW"/>
</dbReference>
<dbReference type="Proteomes" id="UP000229498">
    <property type="component" value="Unassembled WGS sequence"/>
</dbReference>
<keyword evidence="2" id="KW-0540">Nuclease</keyword>
<gene>
    <name evidence="8" type="ORF">CVT23_14545</name>
</gene>
<dbReference type="PANTHER" id="PTHR30636:SF3">
    <property type="entry name" value="UPF0701 PROTEIN YICC"/>
    <property type="match status" value="1"/>
</dbReference>
<protein>
    <submittedName>
        <fullName evidence="8">YicC family protein</fullName>
    </submittedName>
</protein>
<evidence type="ECO:0000313" key="8">
    <source>
        <dbReference type="EMBL" id="PJK28850.1"/>
    </source>
</evidence>
<dbReference type="GO" id="GO:0004521">
    <property type="term" value="F:RNA endonuclease activity"/>
    <property type="evidence" value="ECO:0007669"/>
    <property type="project" value="InterPro"/>
</dbReference>
<organism evidence="8 9">
    <name type="scientific">Minwuia thermotolerans</name>
    <dbReference type="NCBI Taxonomy" id="2056226"/>
    <lineage>
        <taxon>Bacteria</taxon>
        <taxon>Pseudomonadati</taxon>
        <taxon>Pseudomonadota</taxon>
        <taxon>Alphaproteobacteria</taxon>
        <taxon>Minwuiales</taxon>
        <taxon>Minwuiaceae</taxon>
        <taxon>Minwuia</taxon>
    </lineage>
</organism>
<comment type="caution">
    <text evidence="8">The sequence shown here is derived from an EMBL/GenBank/DDBJ whole genome shotgun (WGS) entry which is preliminary data.</text>
</comment>
<dbReference type="OrthoDB" id="9771229at2"/>
<evidence type="ECO:0000256" key="1">
    <source>
        <dbReference type="ARBA" id="ARBA00001968"/>
    </source>
</evidence>
<evidence type="ECO:0000259" key="7">
    <source>
        <dbReference type="Pfam" id="PF08340"/>
    </source>
</evidence>
<evidence type="ECO:0000256" key="3">
    <source>
        <dbReference type="ARBA" id="ARBA00022759"/>
    </source>
</evidence>
<dbReference type="PANTHER" id="PTHR30636">
    <property type="entry name" value="UPF0701 PROTEIN YICC"/>
    <property type="match status" value="1"/>
</dbReference>
<evidence type="ECO:0000256" key="2">
    <source>
        <dbReference type="ARBA" id="ARBA00022722"/>
    </source>
</evidence>
<dbReference type="AlphaFoldDB" id="A0A2M9FZG7"/>
<feature type="domain" description="Endoribonuclease YicC-like N-terminal" evidence="6">
    <location>
        <begin position="4"/>
        <end position="155"/>
    </location>
</feature>
<keyword evidence="3" id="KW-0255">Endonuclease</keyword>